<evidence type="ECO:0000313" key="4">
    <source>
        <dbReference type="EMBL" id="CAB4639077.1"/>
    </source>
</evidence>
<dbReference type="EMBL" id="CAEZVY010000030">
    <property type="protein sequence ID" value="CAB4639077.1"/>
    <property type="molecule type" value="Genomic_DNA"/>
</dbReference>
<feature type="transmembrane region" description="Helical" evidence="2">
    <location>
        <begin position="1009"/>
        <end position="1027"/>
    </location>
</feature>
<feature type="transmembrane region" description="Helical" evidence="2">
    <location>
        <begin position="1111"/>
        <end position="1128"/>
    </location>
</feature>
<feature type="transmembrane region" description="Helical" evidence="2">
    <location>
        <begin position="1148"/>
        <end position="1166"/>
    </location>
</feature>
<feature type="transmembrane region" description="Helical" evidence="2">
    <location>
        <begin position="895"/>
        <end position="916"/>
    </location>
</feature>
<feature type="region of interest" description="Disordered" evidence="1">
    <location>
        <begin position="836"/>
        <end position="857"/>
    </location>
</feature>
<keyword evidence="2" id="KW-1133">Transmembrane helix</keyword>
<dbReference type="AlphaFoldDB" id="A0A6J6JNP2"/>
<keyword evidence="2" id="KW-0812">Transmembrane</keyword>
<feature type="transmembrane region" description="Helical" evidence="2">
    <location>
        <begin position="1085"/>
        <end position="1104"/>
    </location>
</feature>
<reference evidence="4" key="1">
    <citation type="submission" date="2020-05" db="EMBL/GenBank/DDBJ databases">
        <authorList>
            <person name="Chiriac C."/>
            <person name="Salcher M."/>
            <person name="Ghai R."/>
            <person name="Kavagutti S V."/>
        </authorList>
    </citation>
    <scope>NUCLEOTIDE SEQUENCE</scope>
</reference>
<feature type="transmembrane region" description="Helical" evidence="2">
    <location>
        <begin position="1173"/>
        <end position="1192"/>
    </location>
</feature>
<feature type="compositionally biased region" description="Low complexity" evidence="1">
    <location>
        <begin position="136"/>
        <end position="149"/>
    </location>
</feature>
<feature type="transmembrane region" description="Helical" evidence="2">
    <location>
        <begin position="928"/>
        <end position="958"/>
    </location>
</feature>
<dbReference type="Pfam" id="PF21722">
    <property type="entry name" value="Gly_rich_2"/>
    <property type="match status" value="1"/>
</dbReference>
<feature type="transmembrane region" description="Helical" evidence="2">
    <location>
        <begin position="1207"/>
        <end position="1227"/>
    </location>
</feature>
<protein>
    <submittedName>
        <fullName evidence="4">Unannotated protein</fullName>
    </submittedName>
</protein>
<organism evidence="4">
    <name type="scientific">freshwater metagenome</name>
    <dbReference type="NCBI Taxonomy" id="449393"/>
    <lineage>
        <taxon>unclassified sequences</taxon>
        <taxon>metagenomes</taxon>
        <taxon>ecological metagenomes</taxon>
    </lineage>
</organism>
<keyword evidence="2" id="KW-0472">Membrane</keyword>
<proteinExistence type="predicted"/>
<evidence type="ECO:0000256" key="2">
    <source>
        <dbReference type="SAM" id="Phobius"/>
    </source>
</evidence>
<accession>A0A6J6JNP2</accession>
<feature type="compositionally biased region" description="Gly residues" evidence="1">
    <location>
        <begin position="170"/>
        <end position="181"/>
    </location>
</feature>
<gene>
    <name evidence="4" type="ORF">UFOPK2158_00414</name>
</gene>
<name>A0A6J6JNP2_9ZZZZ</name>
<feature type="domain" description="Glycine-rich" evidence="3">
    <location>
        <begin position="68"/>
        <end position="282"/>
    </location>
</feature>
<feature type="region of interest" description="Disordered" evidence="1">
    <location>
        <begin position="241"/>
        <end position="272"/>
    </location>
</feature>
<feature type="region of interest" description="Disordered" evidence="1">
    <location>
        <begin position="131"/>
        <end position="205"/>
    </location>
</feature>
<feature type="compositionally biased region" description="Polar residues" evidence="1">
    <location>
        <begin position="590"/>
        <end position="600"/>
    </location>
</feature>
<feature type="transmembrane region" description="Helical" evidence="2">
    <location>
        <begin position="970"/>
        <end position="989"/>
    </location>
</feature>
<feature type="region of interest" description="Disordered" evidence="1">
    <location>
        <begin position="586"/>
        <end position="608"/>
    </location>
</feature>
<evidence type="ECO:0000259" key="3">
    <source>
        <dbReference type="Pfam" id="PF21722"/>
    </source>
</evidence>
<feature type="compositionally biased region" description="Gly residues" evidence="1">
    <location>
        <begin position="190"/>
        <end position="205"/>
    </location>
</feature>
<dbReference type="InterPro" id="IPR049304">
    <property type="entry name" value="Gly_rich_dom"/>
</dbReference>
<feature type="compositionally biased region" description="Acidic residues" evidence="1">
    <location>
        <begin position="836"/>
        <end position="847"/>
    </location>
</feature>
<sequence length="1229" mass="123649">MGQPVSARSASVFPWSLGHVSRFCLALALGMWPLVTPASAAFADAPCNPCYGTAVNGDTTYRTVSFTQVGTWAWTVPAGVPEVNVLVVGGGGGGGKAPDFLLGYGGGGGGGQVTQVTPTGVANTVLSITVGGGGSPSSNGNPSSVTVGSTTTQAAGGSRGEDDTGFFQSGSGGASGSGRAGGSPNVNLNAGGGGGESGVGGNATGNDGGAGGSGVSIDFFGIVGDFGGGGGGGAFGAPGAGGAGGGSGGSSGASNSGGGGGGATSVGSDGSPGGSGTVIASYPLIAPSLSLAESTTDGFTVGILNYTPADTWSISPSAGTANVDGLTGRITVSGLLPAQAATLTIVVDQDVTDGLAGLSGTISGTALSAALTPTLGLPVPEQEGFRVPVTNYDSSFSWAATTTAGTVSVSGATGEIVVRGLAPLQPATVTLTTEKANHVDGRATVASQALGASFIPRYGQATPQPNGFTIAADQFNPLFVASLEQADARLSIDPTSGLLTATGLDDGEEVTATVVTRRVGYLEGRVTVTGQSLLAALIPRLNSPVPADDGFAVRVANYDPSFTWRVTSTSGSANLNTTGLITVGGLEPGESSTVTVQTSRPDSREGSAAVTGTAIALPPSTSADSGPSNDLGPVVDTFLGTLSLVNIFADQGPIGPILDVSVDLSVGSLVSGKAVTVSASRLEPGSEVTITIYSTPTEVGRATVDANGAVTFSGSVPGTLPPGIHTLDVRGTGEGGQPGQSAGIFEVDDQGLIVRAVDPAQTTDIVEPGGPELLRALEAGAPLYDPTRFPAETAALAVAAAASVAAIGAAARAGGSSGSSSSSTANQDGAELEAVYDEDLAVEEEPEEGRGDRSRTWRHRHTATLDRWVVATGSATGSWVRLPARLLRESTWSRALFGSGAAVLWMMGIVLGFFWGVSTSWLALPPSFALLAAVVLLGIADALAGALAWVVLFSGALVTGSLTTVADGRTVMGLFVISIAPPLIASATRPLRRVFSGESTDLFDRIADYVVSSVVVVVAGSAMYLGLNGMAGLEVVSEELLPLFQVLLVVGVVSRSLVEDIATHLYPLRTHQLSQVEFPTPGKTLSVLSVLSRAGAFVFVASSFLGWDIKLLIIVALFALPLLLMIWYDELPNSEFLFRYLPRGMAYWLVLTLIGIVTAAWILGRVNPGGDVILEYAIFFLPWAIIDAAFAFGKDGNDWPDGWLKRLVGIPVVGYTTALLMGWVSLLGQ</sequence>
<evidence type="ECO:0000256" key="1">
    <source>
        <dbReference type="SAM" id="MobiDB-lite"/>
    </source>
</evidence>